<keyword evidence="2" id="KW-1185">Reference proteome</keyword>
<dbReference type="OrthoDB" id="32138at10239"/>
<dbReference type="EMBL" id="KR080202">
    <property type="protein sequence ID" value="AKF14910.1"/>
    <property type="molecule type" value="Genomic_DNA"/>
</dbReference>
<proteinExistence type="predicted"/>
<dbReference type="RefSeq" id="YP_009198086.1">
    <property type="nucleotide sequence ID" value="NC_028791.1"/>
</dbReference>
<name>A0A0F6WEL3_9CAUD</name>
<protein>
    <submittedName>
        <fullName evidence="1">Uncharacterized protein</fullName>
    </submittedName>
</protein>
<dbReference type="GeneID" id="26625222"/>
<accession>A0A0F6WEL3</accession>
<dbReference type="KEGG" id="vg:26625222"/>
<evidence type="ECO:0000313" key="2">
    <source>
        <dbReference type="Proteomes" id="UP000202037"/>
    </source>
</evidence>
<evidence type="ECO:0000313" key="1">
    <source>
        <dbReference type="EMBL" id="AKF14910.1"/>
    </source>
</evidence>
<gene>
    <name evidence="1" type="primary">49</name>
    <name evidence="1" type="ORF">SEA_MOORETHEMARYER_49</name>
</gene>
<reference evidence="1 2" key="1">
    <citation type="journal article" date="2015" name="Genome Announc.">
        <title>Genome Sequences of Cluster G Mycobacteriophages Cambiare, FlagStaff, and MOOREtheMARYer.</title>
        <authorList>
            <person name="Pope W.H."/>
            <person name="Augustine D.A."/>
            <person name="Carroll D.C."/>
            <person name="Duncan J.C."/>
            <person name="Harwi K.M."/>
            <person name="Howry R."/>
            <person name="Jagessar B."/>
            <person name="Lum B.A."/>
            <person name="Meinert J.W."/>
            <person name="Migliozzi J.S."/>
            <person name="Milliken K.A."/>
            <person name="Mitchell C.J."/>
            <person name="Nalatwad A.S."/>
            <person name="Orlandini K.C."/>
            <person name="Rhein M.J."/>
            <person name="Saravanan V."/>
            <person name="Seese B.A."/>
            <person name="Schiebel J.G."/>
            <person name="Thomas K.B."/>
            <person name="Adkins N.L."/>
            <person name="Cohen K.L."/>
            <person name="Iyengar V.B."/>
            <person name="Kim H."/>
            <person name="Kramer Z.J."/>
            <person name="Montgomery M.T."/>
            <person name="Schafer C.E."/>
            <person name="Wilkes K.E."/>
            <person name="Grubb S.R."/>
            <person name="Warner M.H."/>
            <person name="Bowman C.A."/>
            <person name="Russell D.A."/>
            <person name="Hatfull G.F."/>
        </authorList>
    </citation>
    <scope>NUCLEOTIDE SEQUENCE [LARGE SCALE GENOMIC DNA]</scope>
</reference>
<dbReference type="Proteomes" id="UP000202037">
    <property type="component" value="Segment"/>
</dbReference>
<organism evidence="1 2">
    <name type="scientific">Mycobacterium phage MOOREtheMARYer</name>
    <dbReference type="NCBI Taxonomy" id="1647309"/>
    <lineage>
        <taxon>Viruses</taxon>
        <taxon>Duplodnaviria</taxon>
        <taxon>Heunggongvirae</taxon>
        <taxon>Uroviricota</taxon>
        <taxon>Caudoviricetes</taxon>
        <taxon>Gclasvirinae</taxon>
        <taxon>Pinnievirus</taxon>
        <taxon>Pinnievirus moorethemaryer</taxon>
    </lineage>
</organism>
<sequence length="112" mass="12116">MSADGHAAIDQAIAEYEIRDYAEQLGYHVGILTDGTIVCEPRPDPNHCETCRAGAADWHDRAPAGSEGGDNCANCGDPLTVFTRCQRVVMDEGLSFHLRFLCPKCYAIESAG</sequence>